<dbReference type="InterPro" id="IPR032687">
    <property type="entry name" value="AraC-type_N"/>
</dbReference>
<evidence type="ECO:0000256" key="3">
    <source>
        <dbReference type="ARBA" id="ARBA00023163"/>
    </source>
</evidence>
<reference evidence="5 6" key="1">
    <citation type="submission" date="2021-02" db="EMBL/GenBank/DDBJ databases">
        <title>Niveibacterium changnyeongensis HC41.</title>
        <authorList>
            <person name="Kang M."/>
        </authorList>
    </citation>
    <scope>NUCLEOTIDE SEQUENCE [LARGE SCALE GENOMIC DNA]</scope>
    <source>
        <strain evidence="5 6">HC41</strain>
    </source>
</reference>
<evidence type="ECO:0000313" key="5">
    <source>
        <dbReference type="EMBL" id="QSI77786.1"/>
    </source>
</evidence>
<dbReference type="InterPro" id="IPR009057">
    <property type="entry name" value="Homeodomain-like_sf"/>
</dbReference>
<keyword evidence="2" id="KW-0238">DNA-binding</keyword>
<dbReference type="PRINTS" id="PR00032">
    <property type="entry name" value="HTHARAC"/>
</dbReference>
<dbReference type="PANTHER" id="PTHR47894">
    <property type="entry name" value="HTH-TYPE TRANSCRIPTIONAL REGULATOR GADX"/>
    <property type="match status" value="1"/>
</dbReference>
<organism evidence="5 6">
    <name type="scientific">Niveibacterium microcysteis</name>
    <dbReference type="NCBI Taxonomy" id="2811415"/>
    <lineage>
        <taxon>Bacteria</taxon>
        <taxon>Pseudomonadati</taxon>
        <taxon>Pseudomonadota</taxon>
        <taxon>Betaproteobacteria</taxon>
        <taxon>Rhodocyclales</taxon>
        <taxon>Rhodocyclaceae</taxon>
        <taxon>Niveibacterium</taxon>
    </lineage>
</organism>
<dbReference type="EMBL" id="CP071060">
    <property type="protein sequence ID" value="QSI77786.1"/>
    <property type="molecule type" value="Genomic_DNA"/>
</dbReference>
<dbReference type="Pfam" id="PF12833">
    <property type="entry name" value="HTH_18"/>
    <property type="match status" value="1"/>
</dbReference>
<dbReference type="PROSITE" id="PS01124">
    <property type="entry name" value="HTH_ARAC_FAMILY_2"/>
    <property type="match status" value="1"/>
</dbReference>
<dbReference type="Proteomes" id="UP000663570">
    <property type="component" value="Chromosome"/>
</dbReference>
<dbReference type="SMART" id="SM00342">
    <property type="entry name" value="HTH_ARAC"/>
    <property type="match status" value="1"/>
</dbReference>
<name>A0ABX7M889_9RHOO</name>
<keyword evidence="1" id="KW-0805">Transcription regulation</keyword>
<dbReference type="SUPFAM" id="SSF46689">
    <property type="entry name" value="Homeodomain-like"/>
    <property type="match status" value="1"/>
</dbReference>
<dbReference type="InterPro" id="IPR018060">
    <property type="entry name" value="HTH_AraC"/>
</dbReference>
<dbReference type="PANTHER" id="PTHR47894:SF1">
    <property type="entry name" value="HTH-TYPE TRANSCRIPTIONAL REGULATOR VQSM"/>
    <property type="match status" value="1"/>
</dbReference>
<feature type="domain" description="HTH araC/xylS-type" evidence="4">
    <location>
        <begin position="257"/>
        <end position="355"/>
    </location>
</feature>
<accession>A0ABX7M889</accession>
<proteinExistence type="predicted"/>
<dbReference type="Pfam" id="PF12625">
    <property type="entry name" value="Arabinose_bd"/>
    <property type="match status" value="1"/>
</dbReference>
<evidence type="ECO:0000256" key="1">
    <source>
        <dbReference type="ARBA" id="ARBA00023015"/>
    </source>
</evidence>
<keyword evidence="6" id="KW-1185">Reference proteome</keyword>
<gene>
    <name evidence="5" type="ORF">JY500_03780</name>
</gene>
<dbReference type="InterPro" id="IPR020449">
    <property type="entry name" value="Tscrpt_reg_AraC-type_HTH"/>
</dbReference>
<keyword evidence="3" id="KW-0804">Transcription</keyword>
<sequence>MTELATPETQPAAAIPPLAQARVVGPYAQTAIDTAAERGLSPARLAVTLGLPAESLAPATDNLPVERYIRLLEVAAEACGDPLFGLHVGERTRLSTFAVYGLVLCSCRSFRAATEQTRRFEGLAHDLGRSRIEEHGAIAHYVWESPWLTTLPSRHLPESVMAGILSFANWLAHTRVPVIDVAFAHAAPDPALIPAYEQFFGAPVRFDAPQNCARFPAEILDWPVPNADTSLFPVLARHAEQLLAAREREARQPEIINAVREKIVALLAHDSARLGDVADALGSTPRTLQRKLAEAGTSYQTVLDATRRELAEQYLREPGMTMTEVAFLLGYREQSSFNHAFRDWYGMTPAAWRERARSGS</sequence>
<evidence type="ECO:0000256" key="2">
    <source>
        <dbReference type="ARBA" id="ARBA00023125"/>
    </source>
</evidence>
<dbReference type="RefSeq" id="WP_206255107.1">
    <property type="nucleotide sequence ID" value="NZ_CP071060.1"/>
</dbReference>
<protein>
    <submittedName>
        <fullName evidence="5">AraC family transcriptional regulator</fullName>
    </submittedName>
</protein>
<dbReference type="Gene3D" id="1.10.10.60">
    <property type="entry name" value="Homeodomain-like"/>
    <property type="match status" value="1"/>
</dbReference>
<evidence type="ECO:0000313" key="6">
    <source>
        <dbReference type="Proteomes" id="UP000663570"/>
    </source>
</evidence>
<evidence type="ECO:0000259" key="4">
    <source>
        <dbReference type="PROSITE" id="PS01124"/>
    </source>
</evidence>